<gene>
    <name evidence="1" type="ORF">BIN_B_01490</name>
</gene>
<dbReference type="AlphaFoldDB" id="A0A653EFR4"/>
<organism evidence="1">
    <name type="scientific">Mycobacterium riyadhense</name>
    <dbReference type="NCBI Taxonomy" id="486698"/>
    <lineage>
        <taxon>Bacteria</taxon>
        <taxon>Bacillati</taxon>
        <taxon>Actinomycetota</taxon>
        <taxon>Actinomycetes</taxon>
        <taxon>Mycobacteriales</taxon>
        <taxon>Mycobacteriaceae</taxon>
        <taxon>Mycobacterium</taxon>
    </lineage>
</organism>
<name>A0A653EFR4_9MYCO</name>
<protein>
    <submittedName>
        <fullName evidence="1">Uncharacterized protein</fullName>
    </submittedName>
</protein>
<evidence type="ECO:0000313" key="1">
    <source>
        <dbReference type="EMBL" id="VTO96374.1"/>
    </source>
</evidence>
<proteinExistence type="predicted"/>
<accession>A0A653EFR4</accession>
<dbReference type="EMBL" id="LR589073">
    <property type="protein sequence ID" value="VTO96374.1"/>
    <property type="molecule type" value="Genomic_DNA"/>
</dbReference>
<reference evidence="1" key="1">
    <citation type="submission" date="2019-05" db="EMBL/GenBank/DDBJ databases">
        <authorList>
            <person name="Naeem R."/>
            <person name="Antony C."/>
            <person name="Guan Q."/>
        </authorList>
    </citation>
    <scope>NUCLEOTIDE SEQUENCE</scope>
    <source>
        <strain evidence="1">2</strain>
    </source>
</reference>
<sequence length="36" mass="3849">MLTGSPYSQESRAVSSEFIGFIGFVLRGATRAAREG</sequence>